<dbReference type="Gene3D" id="3.40.50.300">
    <property type="entry name" value="P-loop containing nucleotide triphosphate hydrolases"/>
    <property type="match status" value="1"/>
</dbReference>
<feature type="transmembrane region" description="Helical" evidence="1">
    <location>
        <begin position="405"/>
        <end position="427"/>
    </location>
</feature>
<gene>
    <name evidence="2" type="ORF">TTHERM_01060860</name>
</gene>
<dbReference type="SUPFAM" id="SSF52540">
    <property type="entry name" value="P-loop containing nucleoside triphosphate hydrolases"/>
    <property type="match status" value="1"/>
</dbReference>
<accession>Q22KW2</accession>
<dbReference type="Proteomes" id="UP000009168">
    <property type="component" value="Unassembled WGS sequence"/>
</dbReference>
<keyword evidence="1 2" id="KW-0812">Transmembrane</keyword>
<dbReference type="KEGG" id="tet:TTHERM_01060860"/>
<dbReference type="HOGENOM" id="CLU_453097_0_0_1"/>
<reference evidence="3" key="1">
    <citation type="journal article" date="2006" name="PLoS Biol.">
        <title>Macronuclear genome sequence of the ciliate Tetrahymena thermophila, a model eukaryote.</title>
        <authorList>
            <person name="Eisen J.A."/>
            <person name="Coyne R.S."/>
            <person name="Wu M."/>
            <person name="Wu D."/>
            <person name="Thiagarajan M."/>
            <person name="Wortman J.R."/>
            <person name="Badger J.H."/>
            <person name="Ren Q."/>
            <person name="Amedeo P."/>
            <person name="Jones K.M."/>
            <person name="Tallon L.J."/>
            <person name="Delcher A.L."/>
            <person name="Salzberg S.L."/>
            <person name="Silva J.C."/>
            <person name="Haas B.J."/>
            <person name="Majoros W.H."/>
            <person name="Farzad M."/>
            <person name="Carlton J.M."/>
            <person name="Smith R.K. Jr."/>
            <person name="Garg J."/>
            <person name="Pearlman R.E."/>
            <person name="Karrer K.M."/>
            <person name="Sun L."/>
            <person name="Manning G."/>
            <person name="Elde N.C."/>
            <person name="Turkewitz A.P."/>
            <person name="Asai D.J."/>
            <person name="Wilkes D.E."/>
            <person name="Wang Y."/>
            <person name="Cai H."/>
            <person name="Collins K."/>
            <person name="Stewart B.A."/>
            <person name="Lee S.R."/>
            <person name="Wilamowska K."/>
            <person name="Weinberg Z."/>
            <person name="Ruzzo W.L."/>
            <person name="Wloga D."/>
            <person name="Gaertig J."/>
            <person name="Frankel J."/>
            <person name="Tsao C.-C."/>
            <person name="Gorovsky M.A."/>
            <person name="Keeling P.J."/>
            <person name="Waller R.F."/>
            <person name="Patron N.J."/>
            <person name="Cherry J.M."/>
            <person name="Stover N.A."/>
            <person name="Krieger C.J."/>
            <person name="del Toro C."/>
            <person name="Ryder H.F."/>
            <person name="Williamson S.C."/>
            <person name="Barbeau R.A."/>
            <person name="Hamilton E.P."/>
            <person name="Orias E."/>
        </authorList>
    </citation>
    <scope>NUCLEOTIDE SEQUENCE [LARGE SCALE GENOMIC DNA]</scope>
    <source>
        <strain evidence="3">SB210</strain>
    </source>
</reference>
<organism evidence="2 3">
    <name type="scientific">Tetrahymena thermophila (strain SB210)</name>
    <dbReference type="NCBI Taxonomy" id="312017"/>
    <lineage>
        <taxon>Eukaryota</taxon>
        <taxon>Sar</taxon>
        <taxon>Alveolata</taxon>
        <taxon>Ciliophora</taxon>
        <taxon>Intramacronucleata</taxon>
        <taxon>Oligohymenophorea</taxon>
        <taxon>Hymenostomatida</taxon>
        <taxon>Tetrahymenina</taxon>
        <taxon>Tetrahymenidae</taxon>
        <taxon>Tetrahymena</taxon>
    </lineage>
</organism>
<name>Q22KW2_TETTS</name>
<keyword evidence="1" id="KW-0472">Membrane</keyword>
<proteinExistence type="predicted"/>
<evidence type="ECO:0000313" key="3">
    <source>
        <dbReference type="Proteomes" id="UP000009168"/>
    </source>
</evidence>
<keyword evidence="3" id="KW-1185">Reference proteome</keyword>
<dbReference type="EMBL" id="GG662867">
    <property type="protein sequence ID" value="EAR85916.3"/>
    <property type="molecule type" value="Genomic_DNA"/>
</dbReference>
<dbReference type="InterPro" id="IPR027417">
    <property type="entry name" value="P-loop_NTPase"/>
</dbReference>
<dbReference type="RefSeq" id="XP_976511.3">
    <property type="nucleotide sequence ID" value="XM_971418.3"/>
</dbReference>
<protein>
    <submittedName>
        <fullName evidence="2">Transmembrane protein, putative</fullName>
    </submittedName>
</protein>
<evidence type="ECO:0000313" key="2">
    <source>
        <dbReference type="EMBL" id="EAR85916.3"/>
    </source>
</evidence>
<keyword evidence="1" id="KW-1133">Transmembrane helix</keyword>
<dbReference type="AlphaFoldDB" id="Q22KW2"/>
<dbReference type="InParanoid" id="Q22KW2"/>
<evidence type="ECO:0000256" key="1">
    <source>
        <dbReference type="SAM" id="Phobius"/>
    </source>
</evidence>
<sequence length="572" mass="66515">MGNNKSLNKTSNQEYISLNKTNLNYQESSLCELQGEGNIVSLKFEDGNYEQQIKNSKLLQFLDKYSENRIKLIVTIGDRGVGKSLIQNFIIQKYQNRSEYFQIFKSKFNEGNCTQGIKFYFPQNLKEPKDQKEDILLFFDCEGFDLTNKTSLHQQNMIKLICLISRLSACLIYVQTTLRDQDGFKEIIKTLNENRSTNDCPHENFISILNKWNGLQFQPSSKFLKKQFKLKSLNLNEKNEIIVDQNYDQFIQEINAIKNYCVQSKYTSSQSSCKAFEREQTQKQMNFTSQEHFQLINKQLELKQDHAKNMNAIREFMKQNYESQIKTLQKNEGSKLYSNLDSVKPQEIREYERQINNYKVNEGNEIAKNMLAASLIFYASQVSIILGGEILRAEGIIMMIGFRTLFFSLGFAFAILPTILQALHYLVKKNKKNSLSKNIEKALFSSINQNKFVLSSSKNNLSEIKEILLSQIPKFNDYIQFINSQQEKEAICLLLLMNCISKPFDQQSLEKQKTDSYKIDNYLFQCAVLLAKQLKLNNYSNFENLSLTHKIDELQTFQLLQAIISESQLVRG</sequence>
<dbReference type="GeneID" id="7845342"/>